<dbReference type="InterPro" id="IPR000387">
    <property type="entry name" value="Tyr_Pase_dom"/>
</dbReference>
<dbReference type="GO" id="GO:0004722">
    <property type="term" value="F:protein serine/threonine phosphatase activity"/>
    <property type="evidence" value="ECO:0007669"/>
    <property type="project" value="UniProtKB-EC"/>
</dbReference>
<comment type="catalytic activity">
    <reaction evidence="9">
        <text>O-phospho-L-tyrosyl-[protein] + H2O = L-tyrosyl-[protein] + phosphate</text>
        <dbReference type="Rhea" id="RHEA:10684"/>
        <dbReference type="Rhea" id="RHEA-COMP:10136"/>
        <dbReference type="Rhea" id="RHEA-COMP:20101"/>
        <dbReference type="ChEBI" id="CHEBI:15377"/>
        <dbReference type="ChEBI" id="CHEBI:43474"/>
        <dbReference type="ChEBI" id="CHEBI:46858"/>
        <dbReference type="ChEBI" id="CHEBI:61978"/>
        <dbReference type="EC" id="3.1.3.48"/>
    </reaction>
</comment>
<reference evidence="14" key="1">
    <citation type="submission" date="2025-08" db="UniProtKB">
        <authorList>
            <consortium name="Ensembl"/>
        </authorList>
    </citation>
    <scope>IDENTIFICATION</scope>
</reference>
<dbReference type="OrthoDB" id="285418at2759"/>
<comment type="catalytic activity">
    <reaction evidence="7">
        <text>O-phospho-L-seryl-[protein] + H2O = L-seryl-[protein] + phosphate</text>
        <dbReference type="Rhea" id="RHEA:20629"/>
        <dbReference type="Rhea" id="RHEA-COMP:9863"/>
        <dbReference type="Rhea" id="RHEA-COMP:11604"/>
        <dbReference type="ChEBI" id="CHEBI:15377"/>
        <dbReference type="ChEBI" id="CHEBI:29999"/>
        <dbReference type="ChEBI" id="CHEBI:43474"/>
        <dbReference type="ChEBI" id="CHEBI:83421"/>
        <dbReference type="EC" id="3.1.3.16"/>
    </reaction>
</comment>
<evidence type="ECO:0000313" key="14">
    <source>
        <dbReference type="Ensembl" id="ENSVKKP00000002023.1"/>
    </source>
</evidence>
<dbReference type="GeneID" id="123026443"/>
<dbReference type="SUPFAM" id="SSF52799">
    <property type="entry name" value="(Phosphotyrosine protein) phosphatases II"/>
    <property type="match status" value="1"/>
</dbReference>
<dbReference type="CTD" id="285193"/>
<dbReference type="PANTHER" id="PTHR45961">
    <property type="entry name" value="IP21249P"/>
    <property type="match status" value="1"/>
</dbReference>
<dbReference type="InterPro" id="IPR000340">
    <property type="entry name" value="Dual-sp_phosphatase_cat-dom"/>
</dbReference>
<dbReference type="Proteomes" id="UP000694545">
    <property type="component" value="Unplaced"/>
</dbReference>
<evidence type="ECO:0000256" key="1">
    <source>
        <dbReference type="ARBA" id="ARBA00008601"/>
    </source>
</evidence>
<evidence type="ECO:0000256" key="8">
    <source>
        <dbReference type="ARBA" id="ARBA00048336"/>
    </source>
</evidence>
<proteinExistence type="inferred from homology"/>
<dbReference type="InterPro" id="IPR052103">
    <property type="entry name" value="Dual_spec_Phospatases"/>
</dbReference>
<gene>
    <name evidence="14" type="primary">DUSP28</name>
</gene>
<dbReference type="PROSITE" id="PS50054">
    <property type="entry name" value="TYR_PHOSPHATASE_DUAL"/>
    <property type="match status" value="1"/>
</dbReference>
<evidence type="ECO:0000256" key="11">
    <source>
        <dbReference type="ARBA" id="ARBA00068854"/>
    </source>
</evidence>
<dbReference type="KEGG" id="vko:123026443"/>
<evidence type="ECO:0000256" key="3">
    <source>
        <dbReference type="ARBA" id="ARBA00013064"/>
    </source>
</evidence>
<comment type="similarity">
    <text evidence="1">Belongs to the protein-tyrosine phosphatase family. Non-receptor class dual specificity subfamily.</text>
</comment>
<dbReference type="Pfam" id="PF00782">
    <property type="entry name" value="DSPc"/>
    <property type="match status" value="1"/>
</dbReference>
<protein>
    <recommendedName>
        <fullName evidence="11">Dual specificity phosphatase 28</fullName>
        <ecNumber evidence="4">3.1.3.16</ecNumber>
        <ecNumber evidence="3">3.1.3.48</ecNumber>
    </recommendedName>
</protein>
<feature type="domain" description="Tyrosine-protein phosphatase" evidence="12">
    <location>
        <begin position="3"/>
        <end position="144"/>
    </location>
</feature>
<sequence length="157" mass="17744">MLTLCKVTDSLFISNSKSACNENLLAQEGITFCVNVSRQQPFPNVQQVQTRRVPVFDDPAEDLAKYFESCSDAIESTVRSGGRCLVYCKNGRSRSAAVCTAYLMKHRHLSLRDAFEIVKTARPVAEPNAGFWSQLQKYEEHLQREHQVDSSPKRTSQ</sequence>
<dbReference type="GO" id="GO:0017017">
    <property type="term" value="F:MAP kinase tyrosine/serine/threonine phosphatase activity"/>
    <property type="evidence" value="ECO:0007669"/>
    <property type="project" value="InterPro"/>
</dbReference>
<evidence type="ECO:0000259" key="13">
    <source>
        <dbReference type="PROSITE" id="PS50056"/>
    </source>
</evidence>
<dbReference type="CDD" id="cd14574">
    <property type="entry name" value="DUSP28"/>
    <property type="match status" value="1"/>
</dbReference>
<dbReference type="PRINTS" id="PR01910">
    <property type="entry name" value="ADSPHPHTASEB"/>
</dbReference>
<evidence type="ECO:0000256" key="9">
    <source>
        <dbReference type="ARBA" id="ARBA00051722"/>
    </source>
</evidence>
<dbReference type="FunFam" id="3.90.190.10:FF:000107">
    <property type="entry name" value="Dual specificity phosphatase 28"/>
    <property type="match status" value="1"/>
</dbReference>
<dbReference type="PROSITE" id="PS50056">
    <property type="entry name" value="TYR_PHOSPHATASE_2"/>
    <property type="match status" value="1"/>
</dbReference>
<dbReference type="SMART" id="SM00195">
    <property type="entry name" value="DSPc"/>
    <property type="match status" value="1"/>
</dbReference>
<evidence type="ECO:0000256" key="4">
    <source>
        <dbReference type="ARBA" id="ARBA00013081"/>
    </source>
</evidence>
<dbReference type="OMA" id="THLEPTC"/>
<dbReference type="EC" id="3.1.3.48" evidence="3"/>
<dbReference type="Gene3D" id="3.90.190.10">
    <property type="entry name" value="Protein tyrosine phosphatase superfamily"/>
    <property type="match status" value="1"/>
</dbReference>
<dbReference type="InterPro" id="IPR020422">
    <property type="entry name" value="TYR_PHOSPHATASE_DUAL_dom"/>
</dbReference>
<name>A0A8D2IJZ0_VARKO</name>
<keyword evidence="5" id="KW-0378">Hydrolase</keyword>
<feature type="domain" description="Tyrosine specific protein phosphatases" evidence="13">
    <location>
        <begin position="61"/>
        <end position="123"/>
    </location>
</feature>
<accession>A0A8D2IJZ0</accession>
<evidence type="ECO:0000256" key="5">
    <source>
        <dbReference type="ARBA" id="ARBA00022801"/>
    </source>
</evidence>
<reference evidence="14" key="2">
    <citation type="submission" date="2025-09" db="UniProtKB">
        <authorList>
            <consortium name="Ensembl"/>
        </authorList>
    </citation>
    <scope>IDENTIFICATION</scope>
</reference>
<dbReference type="InterPro" id="IPR020420">
    <property type="entry name" value="Atypical_DUSP_subfamB"/>
</dbReference>
<keyword evidence="6" id="KW-0904">Protein phosphatase</keyword>
<dbReference type="GO" id="GO:0005737">
    <property type="term" value="C:cytoplasm"/>
    <property type="evidence" value="ECO:0007669"/>
    <property type="project" value="TreeGrafter"/>
</dbReference>
<dbReference type="EC" id="3.1.3.16" evidence="4"/>
<dbReference type="AlphaFoldDB" id="A0A8D2IJZ0"/>
<keyword evidence="15" id="KW-1185">Reference proteome</keyword>
<evidence type="ECO:0000256" key="2">
    <source>
        <dbReference type="ARBA" id="ARBA00011245"/>
    </source>
</evidence>
<dbReference type="PANTHER" id="PTHR45961:SF7">
    <property type="entry name" value="DUAL SPECIFICITY PHOSPHATASE 28"/>
    <property type="match status" value="1"/>
</dbReference>
<comment type="function">
    <text evidence="10">Has phosphatase activity with the synthetic substrate 6,8-difluoro-4-methylumbelliferyl phosphate (in vitro). Has almost no detectable activity with phosphotyrosine, even less activity with phosphothreonine and displays complete lack of activity with phosphoserine. The poor activity with phosphotyrosine may be due to steric hindrance by bulky amino acid sidechains that obstruct access to the active site.</text>
</comment>
<evidence type="ECO:0000256" key="7">
    <source>
        <dbReference type="ARBA" id="ARBA00047761"/>
    </source>
</evidence>
<evidence type="ECO:0000256" key="6">
    <source>
        <dbReference type="ARBA" id="ARBA00022912"/>
    </source>
</evidence>
<dbReference type="InterPro" id="IPR029021">
    <property type="entry name" value="Prot-tyrosine_phosphatase-like"/>
</dbReference>
<dbReference type="Ensembl" id="ENSVKKT00000002088.1">
    <property type="protein sequence ID" value="ENSVKKP00000002023.1"/>
    <property type="gene ID" value="ENSVKKG00000001652.1"/>
</dbReference>
<comment type="subunit">
    <text evidence="2">Monomer.</text>
</comment>
<evidence type="ECO:0000256" key="10">
    <source>
        <dbReference type="ARBA" id="ARBA00053960"/>
    </source>
</evidence>
<organism evidence="14 15">
    <name type="scientific">Varanus komodoensis</name>
    <name type="common">Komodo dragon</name>
    <dbReference type="NCBI Taxonomy" id="61221"/>
    <lineage>
        <taxon>Eukaryota</taxon>
        <taxon>Metazoa</taxon>
        <taxon>Chordata</taxon>
        <taxon>Craniata</taxon>
        <taxon>Vertebrata</taxon>
        <taxon>Euteleostomi</taxon>
        <taxon>Lepidosauria</taxon>
        <taxon>Squamata</taxon>
        <taxon>Bifurcata</taxon>
        <taxon>Unidentata</taxon>
        <taxon>Episquamata</taxon>
        <taxon>Toxicofera</taxon>
        <taxon>Anguimorpha</taxon>
        <taxon>Paleoanguimorpha</taxon>
        <taxon>Varanoidea</taxon>
        <taxon>Varanidae</taxon>
        <taxon>Varanus</taxon>
    </lineage>
</organism>
<evidence type="ECO:0000259" key="12">
    <source>
        <dbReference type="PROSITE" id="PS50054"/>
    </source>
</evidence>
<comment type="catalytic activity">
    <reaction evidence="8">
        <text>O-phospho-L-threonyl-[protein] + H2O = L-threonyl-[protein] + phosphate</text>
        <dbReference type="Rhea" id="RHEA:47004"/>
        <dbReference type="Rhea" id="RHEA-COMP:11060"/>
        <dbReference type="Rhea" id="RHEA-COMP:11605"/>
        <dbReference type="ChEBI" id="CHEBI:15377"/>
        <dbReference type="ChEBI" id="CHEBI:30013"/>
        <dbReference type="ChEBI" id="CHEBI:43474"/>
        <dbReference type="ChEBI" id="CHEBI:61977"/>
        <dbReference type="EC" id="3.1.3.16"/>
    </reaction>
</comment>
<evidence type="ECO:0000313" key="15">
    <source>
        <dbReference type="Proteomes" id="UP000694545"/>
    </source>
</evidence>
<dbReference type="GO" id="GO:0004725">
    <property type="term" value="F:protein tyrosine phosphatase activity"/>
    <property type="evidence" value="ECO:0007669"/>
    <property type="project" value="UniProtKB-EC"/>
</dbReference>
<dbReference type="RefSeq" id="XP_044292031.1">
    <property type="nucleotide sequence ID" value="XM_044436096.1"/>
</dbReference>